<feature type="compositionally biased region" description="Polar residues" evidence="1">
    <location>
        <begin position="13"/>
        <end position="25"/>
    </location>
</feature>
<dbReference type="AlphaFoldDB" id="A0A419AC10"/>
<gene>
    <name evidence="2" type="ORF">D3P05_01240</name>
</gene>
<organism evidence="2 3">
    <name type="scientific">Paracoccus siganidrum</name>
    <dbReference type="NCBI Taxonomy" id="1276757"/>
    <lineage>
        <taxon>Bacteria</taxon>
        <taxon>Pseudomonadati</taxon>
        <taxon>Pseudomonadota</taxon>
        <taxon>Alphaproteobacteria</taxon>
        <taxon>Rhodobacterales</taxon>
        <taxon>Paracoccaceae</taxon>
        <taxon>Paracoccus</taxon>
    </lineage>
</organism>
<feature type="region of interest" description="Disordered" evidence="1">
    <location>
        <begin position="1"/>
        <end position="25"/>
    </location>
</feature>
<comment type="caution">
    <text evidence="2">The sequence shown here is derived from an EMBL/GenBank/DDBJ whole genome shotgun (WGS) entry which is preliminary data.</text>
</comment>
<evidence type="ECO:0000256" key="1">
    <source>
        <dbReference type="SAM" id="MobiDB-lite"/>
    </source>
</evidence>
<dbReference type="Proteomes" id="UP000283587">
    <property type="component" value="Unassembled WGS sequence"/>
</dbReference>
<name>A0A419AC10_9RHOB</name>
<protein>
    <submittedName>
        <fullName evidence="2">Uncharacterized protein</fullName>
    </submittedName>
</protein>
<sequence length="82" mass="8729">MGNKTARQPFPFPTTSQGDDMANGTTRLRGITVERTGDGFLIHLADDADEVFEIRASAETVELMVSELQMALAAGAEGSPSE</sequence>
<reference evidence="3" key="1">
    <citation type="submission" date="2018-09" db="EMBL/GenBank/DDBJ databases">
        <title>Paracoccus onubensis nov. sp. a moderate halophilic bacterium isolated from Gruta de las Maravillas (Aracena, Spain).</title>
        <authorList>
            <person name="Jurado V."/>
            <person name="Gutierrez-Patricio S."/>
            <person name="Gonzalez-Pimentel J.L."/>
            <person name="Miller A.Z."/>
            <person name="Laiz L."/>
            <person name="Saiz-Jimenez C."/>
        </authorList>
    </citation>
    <scope>NUCLEOTIDE SEQUENCE [LARGE SCALE GENOMIC DNA]</scope>
    <source>
        <strain evidence="3">DSM 26381</strain>
    </source>
</reference>
<proteinExistence type="predicted"/>
<dbReference type="EMBL" id="QZEW01000004">
    <property type="protein sequence ID" value="RJL21524.1"/>
    <property type="molecule type" value="Genomic_DNA"/>
</dbReference>
<evidence type="ECO:0000313" key="3">
    <source>
        <dbReference type="Proteomes" id="UP000283587"/>
    </source>
</evidence>
<keyword evidence="3" id="KW-1185">Reference proteome</keyword>
<evidence type="ECO:0000313" key="2">
    <source>
        <dbReference type="EMBL" id="RJL21524.1"/>
    </source>
</evidence>
<accession>A0A419AC10</accession>